<dbReference type="GO" id="GO:0000729">
    <property type="term" value="P:DNA double-strand break processing"/>
    <property type="evidence" value="ECO:0007669"/>
    <property type="project" value="TreeGrafter"/>
</dbReference>
<proteinExistence type="predicted"/>
<name>A0A368GTZ8_ANCCA</name>
<dbReference type="STRING" id="29170.A0A368GTZ8"/>
<dbReference type="Gene3D" id="3.30.420.10">
    <property type="entry name" value="Ribonuclease H-like superfamily/Ribonuclease H"/>
    <property type="match status" value="1"/>
</dbReference>
<dbReference type="GO" id="GO:0000014">
    <property type="term" value="F:single-stranded DNA endodeoxyribonuclease activity"/>
    <property type="evidence" value="ECO:0007669"/>
    <property type="project" value="TreeGrafter"/>
</dbReference>
<dbReference type="EMBL" id="JOJR01000079">
    <property type="protein sequence ID" value="RCN46437.1"/>
    <property type="molecule type" value="Genomic_DNA"/>
</dbReference>
<reference evidence="1 2" key="1">
    <citation type="submission" date="2014-10" db="EMBL/GenBank/DDBJ databases">
        <title>Draft genome of the hookworm Ancylostoma caninum.</title>
        <authorList>
            <person name="Mitreva M."/>
        </authorList>
    </citation>
    <scope>NUCLEOTIDE SEQUENCE [LARGE SCALE GENOMIC DNA]</scope>
    <source>
        <strain evidence="1 2">Baltimore</strain>
    </source>
</reference>
<evidence type="ECO:0008006" key="3">
    <source>
        <dbReference type="Google" id="ProtNLM"/>
    </source>
</evidence>
<dbReference type="AlphaFoldDB" id="A0A368GTZ8"/>
<dbReference type="GO" id="GO:0042800">
    <property type="term" value="F:histone H3K4 methyltransferase activity"/>
    <property type="evidence" value="ECO:0007669"/>
    <property type="project" value="TreeGrafter"/>
</dbReference>
<dbReference type="GO" id="GO:0044774">
    <property type="term" value="P:mitotic DNA integrity checkpoint signaling"/>
    <property type="evidence" value="ECO:0007669"/>
    <property type="project" value="TreeGrafter"/>
</dbReference>
<dbReference type="GO" id="GO:0044547">
    <property type="term" value="F:DNA topoisomerase binding"/>
    <property type="evidence" value="ECO:0007669"/>
    <property type="project" value="TreeGrafter"/>
</dbReference>
<dbReference type="Proteomes" id="UP000252519">
    <property type="component" value="Unassembled WGS sequence"/>
</dbReference>
<evidence type="ECO:0000313" key="2">
    <source>
        <dbReference type="Proteomes" id="UP000252519"/>
    </source>
</evidence>
<dbReference type="GO" id="GO:0015074">
    <property type="term" value="P:DNA integration"/>
    <property type="evidence" value="ECO:0007669"/>
    <property type="project" value="TreeGrafter"/>
</dbReference>
<dbReference type="OrthoDB" id="5847583at2759"/>
<protein>
    <recommendedName>
        <fullName evidence="3">Tc1-like transposase DDE domain-containing protein</fullName>
    </recommendedName>
</protein>
<dbReference type="GO" id="GO:0031297">
    <property type="term" value="P:replication fork processing"/>
    <property type="evidence" value="ECO:0007669"/>
    <property type="project" value="TreeGrafter"/>
</dbReference>
<dbReference type="InterPro" id="IPR052709">
    <property type="entry name" value="Transposase-MT_Hybrid"/>
</dbReference>
<keyword evidence="2" id="KW-1185">Reference proteome</keyword>
<dbReference type="InterPro" id="IPR036397">
    <property type="entry name" value="RNaseH_sf"/>
</dbReference>
<dbReference type="GO" id="GO:0035861">
    <property type="term" value="C:site of double-strand break"/>
    <property type="evidence" value="ECO:0007669"/>
    <property type="project" value="TreeGrafter"/>
</dbReference>
<comment type="caution">
    <text evidence="1">The sequence shown here is derived from an EMBL/GenBank/DDBJ whole genome shotgun (WGS) entry which is preliminary data.</text>
</comment>
<dbReference type="GO" id="GO:0046975">
    <property type="term" value="F:histone H3K36 methyltransferase activity"/>
    <property type="evidence" value="ECO:0007669"/>
    <property type="project" value="TreeGrafter"/>
</dbReference>
<gene>
    <name evidence="1" type="ORF">ANCCAN_07525</name>
</gene>
<evidence type="ECO:0000313" key="1">
    <source>
        <dbReference type="EMBL" id="RCN46437.1"/>
    </source>
</evidence>
<dbReference type="GO" id="GO:0005634">
    <property type="term" value="C:nucleus"/>
    <property type="evidence" value="ECO:0007669"/>
    <property type="project" value="TreeGrafter"/>
</dbReference>
<dbReference type="GO" id="GO:0000793">
    <property type="term" value="C:condensed chromosome"/>
    <property type="evidence" value="ECO:0007669"/>
    <property type="project" value="TreeGrafter"/>
</dbReference>
<organism evidence="1 2">
    <name type="scientific">Ancylostoma caninum</name>
    <name type="common">Dog hookworm</name>
    <dbReference type="NCBI Taxonomy" id="29170"/>
    <lineage>
        <taxon>Eukaryota</taxon>
        <taxon>Metazoa</taxon>
        <taxon>Ecdysozoa</taxon>
        <taxon>Nematoda</taxon>
        <taxon>Chromadorea</taxon>
        <taxon>Rhabditida</taxon>
        <taxon>Rhabditina</taxon>
        <taxon>Rhabditomorpha</taxon>
        <taxon>Strongyloidea</taxon>
        <taxon>Ancylostomatidae</taxon>
        <taxon>Ancylostomatinae</taxon>
        <taxon>Ancylostoma</taxon>
    </lineage>
</organism>
<sequence length="110" mass="12295">MHEKLVHANPAVVNRKGPILLRDNARPHVSRKTLQKLKELGYEGLPHPAYPPNLFGNRLSFFQKPRQLHQSLPSKEITKVEYDEGLNEVVGIGSCVEIYADGESEPVGQA</sequence>
<accession>A0A368GTZ8</accession>
<dbReference type="GO" id="GO:0006303">
    <property type="term" value="P:double-strand break repair via nonhomologous end joining"/>
    <property type="evidence" value="ECO:0007669"/>
    <property type="project" value="TreeGrafter"/>
</dbReference>
<dbReference type="PANTHER" id="PTHR46060">
    <property type="entry name" value="MARINER MOS1 TRANSPOSASE-LIKE PROTEIN"/>
    <property type="match status" value="1"/>
</dbReference>
<dbReference type="PANTHER" id="PTHR46060:SF2">
    <property type="entry name" value="HISTONE-LYSINE N-METHYLTRANSFERASE SETMAR"/>
    <property type="match status" value="1"/>
</dbReference>
<dbReference type="GO" id="GO:0003697">
    <property type="term" value="F:single-stranded DNA binding"/>
    <property type="evidence" value="ECO:0007669"/>
    <property type="project" value="TreeGrafter"/>
</dbReference>
<dbReference type="GO" id="GO:0003690">
    <property type="term" value="F:double-stranded DNA binding"/>
    <property type="evidence" value="ECO:0007669"/>
    <property type="project" value="TreeGrafter"/>
</dbReference>